<dbReference type="RefSeq" id="WP_071778751.1">
    <property type="nucleotide sequence ID" value="NZ_CP186712.1"/>
</dbReference>
<organism evidence="8 9">
    <name type="scientific">Hafnia paralvei</name>
    <dbReference type="NCBI Taxonomy" id="546367"/>
    <lineage>
        <taxon>Bacteria</taxon>
        <taxon>Pseudomonadati</taxon>
        <taxon>Pseudomonadota</taxon>
        <taxon>Gammaproteobacteria</taxon>
        <taxon>Enterobacterales</taxon>
        <taxon>Hafniaceae</taxon>
        <taxon>Hafnia</taxon>
    </lineage>
</organism>
<evidence type="ECO:0000256" key="6">
    <source>
        <dbReference type="PROSITE-ProRule" id="PRU00117"/>
    </source>
</evidence>
<dbReference type="EMBL" id="SITD01000050">
    <property type="protein sequence ID" value="TBM27007.1"/>
    <property type="molecule type" value="Genomic_DNA"/>
</dbReference>
<dbReference type="InterPro" id="IPR001029">
    <property type="entry name" value="Flagellin_N"/>
</dbReference>
<dbReference type="InterPro" id="IPR013384">
    <property type="entry name" value="Flagell_FlgL"/>
</dbReference>
<gene>
    <name evidence="8" type="primary">flgL</name>
    <name evidence="8" type="ORF">EYY89_10565</name>
</gene>
<dbReference type="InterPro" id="IPR001492">
    <property type="entry name" value="Flagellin"/>
</dbReference>
<feature type="domain" description="Flagellin N-terminal" evidence="7">
    <location>
        <begin position="3"/>
        <end position="141"/>
    </location>
</feature>
<dbReference type="NCBIfam" id="TIGR02550">
    <property type="entry name" value="flagell_flgL"/>
    <property type="match status" value="1"/>
</dbReference>
<dbReference type="Proteomes" id="UP000293380">
    <property type="component" value="Unassembled WGS sequence"/>
</dbReference>
<comment type="subcellular location">
    <subcellularLocation>
        <location evidence="1">Bacterial flagellum</location>
    </subcellularLocation>
    <subcellularLocation>
        <location evidence="2">Secreted</location>
    </subcellularLocation>
</comment>
<dbReference type="GO" id="GO:0005198">
    <property type="term" value="F:structural molecule activity"/>
    <property type="evidence" value="ECO:0007669"/>
    <property type="project" value="InterPro"/>
</dbReference>
<evidence type="ECO:0000256" key="1">
    <source>
        <dbReference type="ARBA" id="ARBA00004365"/>
    </source>
</evidence>
<proteinExistence type="inferred from homology"/>
<reference evidence="8 9" key="1">
    <citation type="submission" date="2019-02" db="EMBL/GenBank/DDBJ databases">
        <title>Comparative genomic analysis of the Hafnia genus genomes.</title>
        <authorList>
            <person name="Zhiqiu Y."/>
            <person name="Chao Y."/>
            <person name="Yuhui D."/>
            <person name="Di H."/>
            <person name="Bin L."/>
        </authorList>
    </citation>
    <scope>NUCLEOTIDE SEQUENCE [LARGE SCALE GENOMIC DNA]</scope>
    <source>
        <strain evidence="8 9">PCM_1194</strain>
    </source>
</reference>
<evidence type="ECO:0000259" key="7">
    <source>
        <dbReference type="Pfam" id="PF00669"/>
    </source>
</evidence>
<evidence type="ECO:0000256" key="2">
    <source>
        <dbReference type="ARBA" id="ARBA00004613"/>
    </source>
</evidence>
<dbReference type="AlphaFoldDB" id="A0A4Q9EMJ6"/>
<dbReference type="Gene3D" id="1.20.1330.10">
    <property type="entry name" value="f41 fragment of flagellin, N-terminal domain"/>
    <property type="match status" value="1"/>
</dbReference>
<dbReference type="GO" id="GO:0005576">
    <property type="term" value="C:extracellular region"/>
    <property type="evidence" value="ECO:0007669"/>
    <property type="project" value="UniProtKB-SubCell"/>
</dbReference>
<accession>A0A4Q9EMJ6</accession>
<dbReference type="Pfam" id="PF00669">
    <property type="entry name" value="Flagellin_N"/>
    <property type="match status" value="1"/>
</dbReference>
<dbReference type="SUPFAM" id="SSF64518">
    <property type="entry name" value="Phase 1 flagellin"/>
    <property type="match status" value="1"/>
</dbReference>
<dbReference type="GO" id="GO:0071973">
    <property type="term" value="P:bacterial-type flagellum-dependent cell motility"/>
    <property type="evidence" value="ECO:0007669"/>
    <property type="project" value="InterPro"/>
</dbReference>
<sequence>MRVSSLYNSNAMLYQMGQNGTRMNKLMEQLSTLQRVNVPSDDPIASSRLVQINREQSAITQYQSNISRLSGNLSMQESHVKALDNQLTSLNDKLLAAANETHSSEDMSGFGKEIGSMLDSLVATMNSKNEDGRYLFAGTKTDQKPVMWNETEQRYEYQGNNGTRETTVANGVNITENTNLSHAFSSSGDDLDVLNRLKAISEKMQDPSIPVSDYSDELNALMGSVKGASDKVSAIYTDLGGRQNRLTMLDDAHTDVKTANDLVAKDLSGLDIATATINLQLYSNSMQISNKAYSMISQLSLFSMM</sequence>
<dbReference type="GO" id="GO:0003723">
    <property type="term" value="F:RNA binding"/>
    <property type="evidence" value="ECO:0007669"/>
    <property type="project" value="UniProtKB-UniRule"/>
</dbReference>
<keyword evidence="4" id="KW-0964">Secreted</keyword>
<comment type="similarity">
    <text evidence="3">Belongs to the bacterial flagellin family.</text>
</comment>
<keyword evidence="8" id="KW-0969">Cilium</keyword>
<evidence type="ECO:0000256" key="5">
    <source>
        <dbReference type="ARBA" id="ARBA00023143"/>
    </source>
</evidence>
<evidence type="ECO:0000256" key="4">
    <source>
        <dbReference type="ARBA" id="ARBA00022525"/>
    </source>
</evidence>
<keyword evidence="8" id="KW-0966">Cell projection</keyword>
<comment type="caution">
    <text evidence="8">The sequence shown here is derived from an EMBL/GenBank/DDBJ whole genome shotgun (WGS) entry which is preliminary data.</text>
</comment>
<keyword evidence="6" id="KW-0694">RNA-binding</keyword>
<dbReference type="PROSITE" id="PS50084">
    <property type="entry name" value="KH_TYPE_1"/>
    <property type="match status" value="1"/>
</dbReference>
<dbReference type="PANTHER" id="PTHR42792">
    <property type="entry name" value="FLAGELLIN"/>
    <property type="match status" value="1"/>
</dbReference>
<evidence type="ECO:0000313" key="9">
    <source>
        <dbReference type="Proteomes" id="UP000293380"/>
    </source>
</evidence>
<name>A0A4Q9EMJ6_9GAMM</name>
<dbReference type="GO" id="GO:0009424">
    <property type="term" value="C:bacterial-type flagellum hook"/>
    <property type="evidence" value="ECO:0007669"/>
    <property type="project" value="InterPro"/>
</dbReference>
<dbReference type="PANTHER" id="PTHR42792:SF1">
    <property type="entry name" value="FLAGELLAR HOOK-ASSOCIATED PROTEIN 3"/>
    <property type="match status" value="1"/>
</dbReference>
<keyword evidence="5" id="KW-0975">Bacterial flagellum</keyword>
<keyword evidence="8" id="KW-0282">Flagellum</keyword>
<evidence type="ECO:0000313" key="8">
    <source>
        <dbReference type="EMBL" id="TBM27007.1"/>
    </source>
</evidence>
<protein>
    <submittedName>
        <fullName evidence="8">Flagellar hook-associated protein 3</fullName>
    </submittedName>
</protein>
<evidence type="ECO:0000256" key="3">
    <source>
        <dbReference type="ARBA" id="ARBA00005709"/>
    </source>
</evidence>